<feature type="compositionally biased region" description="Basic and acidic residues" evidence="1">
    <location>
        <begin position="364"/>
        <end position="385"/>
    </location>
</feature>
<dbReference type="AlphaFoldDB" id="A0A8J6BAB0"/>
<feature type="compositionally biased region" description="Low complexity" evidence="1">
    <location>
        <begin position="105"/>
        <end position="117"/>
    </location>
</feature>
<organism evidence="2 3">
    <name type="scientific">Carpediemonas membranifera</name>
    <dbReference type="NCBI Taxonomy" id="201153"/>
    <lineage>
        <taxon>Eukaryota</taxon>
        <taxon>Metamonada</taxon>
        <taxon>Carpediemonas-like organisms</taxon>
        <taxon>Carpediemonas</taxon>
    </lineage>
</organism>
<reference evidence="2" key="1">
    <citation type="submission" date="2021-05" db="EMBL/GenBank/DDBJ databases">
        <title>A free-living protist that lacks canonical eukaryotic 1 DNA replication and segregation systems.</title>
        <authorList>
            <person name="Salas-Leiva D.E."/>
            <person name="Tromer E.C."/>
            <person name="Curtis B.A."/>
            <person name="Jerlstrom-Hultqvist J."/>
            <person name="Kolisko M."/>
            <person name="Yi Z."/>
            <person name="Salas-Leiva J.S."/>
            <person name="Gallot-Lavallee L."/>
            <person name="Kops G.J.P.L."/>
            <person name="Archibald J.M."/>
            <person name="Simpson A.G.B."/>
            <person name="Roger A.J."/>
        </authorList>
    </citation>
    <scope>NUCLEOTIDE SEQUENCE</scope>
    <source>
        <strain evidence="2">BICM</strain>
    </source>
</reference>
<evidence type="ECO:0000313" key="3">
    <source>
        <dbReference type="Proteomes" id="UP000717585"/>
    </source>
</evidence>
<sequence>MISSAKHEGPQQMMASDRGRPVPAMDNTNNSNNPAERFWWEDIILTDTIAHSAGRNISGDMTGAERPTPRDSGVANPGPLEDLISGTAGPLEDLITPRDQRSHRPLPYLTNTPVTPNTTPPGPPQGMPHGMPPVPWGANWVPPWGMPWAGYAYPPPMWQVPGAPGATSAPQQDTAPALPISAPWNRPTVSSTLPKYPELLVSLEDRSRIETFLDEHETYANACRAIGQSAPHISHFVQGTLYTFLVQRGPDVLATIKSLIAPKTFDSSWSRLKAIQFNHNANTETLSLRVASYTAKVAQVLDITPMDARPTEKAVRQLVMRKLPSKVKERIQDKFGPGSLAELLKIAPDAADEIARATLVAAHREGRAEREDLQRGNRRNGRDHGQNSGQSSGRTVG</sequence>
<feature type="compositionally biased region" description="Polar residues" evidence="1">
    <location>
        <begin position="386"/>
        <end position="397"/>
    </location>
</feature>
<name>A0A8J6BAB0_9EUKA</name>
<gene>
    <name evidence="2" type="ORF">J8273_0904</name>
</gene>
<dbReference type="Proteomes" id="UP000717585">
    <property type="component" value="Unassembled WGS sequence"/>
</dbReference>
<evidence type="ECO:0000256" key="1">
    <source>
        <dbReference type="SAM" id="MobiDB-lite"/>
    </source>
</evidence>
<evidence type="ECO:0000313" key="2">
    <source>
        <dbReference type="EMBL" id="KAG9397414.1"/>
    </source>
</evidence>
<accession>A0A8J6BAB0</accession>
<feature type="compositionally biased region" description="Pro residues" evidence="1">
    <location>
        <begin position="118"/>
        <end position="130"/>
    </location>
</feature>
<feature type="region of interest" description="Disordered" evidence="1">
    <location>
        <begin position="364"/>
        <end position="397"/>
    </location>
</feature>
<feature type="region of interest" description="Disordered" evidence="1">
    <location>
        <begin position="1"/>
        <end position="34"/>
    </location>
</feature>
<comment type="caution">
    <text evidence="2">The sequence shown here is derived from an EMBL/GenBank/DDBJ whole genome shotgun (WGS) entry which is preliminary data.</text>
</comment>
<dbReference type="EMBL" id="JAHDYR010000002">
    <property type="protein sequence ID" value="KAG9397414.1"/>
    <property type="molecule type" value="Genomic_DNA"/>
</dbReference>
<feature type="region of interest" description="Disordered" evidence="1">
    <location>
        <begin position="54"/>
        <end position="130"/>
    </location>
</feature>
<proteinExistence type="predicted"/>
<protein>
    <submittedName>
        <fullName evidence="2">Uncharacterized protein</fullName>
    </submittedName>
</protein>
<keyword evidence="3" id="KW-1185">Reference proteome</keyword>